<dbReference type="Proteomes" id="UP000799444">
    <property type="component" value="Unassembled WGS sequence"/>
</dbReference>
<organism evidence="1 2">
    <name type="scientific">Polyplosphaeria fusca</name>
    <dbReference type="NCBI Taxonomy" id="682080"/>
    <lineage>
        <taxon>Eukaryota</taxon>
        <taxon>Fungi</taxon>
        <taxon>Dikarya</taxon>
        <taxon>Ascomycota</taxon>
        <taxon>Pezizomycotina</taxon>
        <taxon>Dothideomycetes</taxon>
        <taxon>Pleosporomycetidae</taxon>
        <taxon>Pleosporales</taxon>
        <taxon>Tetraplosphaeriaceae</taxon>
        <taxon>Polyplosphaeria</taxon>
    </lineage>
</organism>
<reference evidence="1" key="1">
    <citation type="journal article" date="2020" name="Stud. Mycol.">
        <title>101 Dothideomycetes genomes: a test case for predicting lifestyles and emergence of pathogens.</title>
        <authorList>
            <person name="Haridas S."/>
            <person name="Albert R."/>
            <person name="Binder M."/>
            <person name="Bloem J."/>
            <person name="Labutti K."/>
            <person name="Salamov A."/>
            <person name="Andreopoulos B."/>
            <person name="Baker S."/>
            <person name="Barry K."/>
            <person name="Bills G."/>
            <person name="Bluhm B."/>
            <person name="Cannon C."/>
            <person name="Castanera R."/>
            <person name="Culley D."/>
            <person name="Daum C."/>
            <person name="Ezra D."/>
            <person name="Gonzalez J."/>
            <person name="Henrissat B."/>
            <person name="Kuo A."/>
            <person name="Liang C."/>
            <person name="Lipzen A."/>
            <person name="Lutzoni F."/>
            <person name="Magnuson J."/>
            <person name="Mondo S."/>
            <person name="Nolan M."/>
            <person name="Ohm R."/>
            <person name="Pangilinan J."/>
            <person name="Park H.-J."/>
            <person name="Ramirez L."/>
            <person name="Alfaro M."/>
            <person name="Sun H."/>
            <person name="Tritt A."/>
            <person name="Yoshinaga Y."/>
            <person name="Zwiers L.-H."/>
            <person name="Turgeon B."/>
            <person name="Goodwin S."/>
            <person name="Spatafora J."/>
            <person name="Crous P."/>
            <person name="Grigoriev I."/>
        </authorList>
    </citation>
    <scope>NUCLEOTIDE SEQUENCE</scope>
    <source>
        <strain evidence="1">CBS 125425</strain>
    </source>
</reference>
<protein>
    <submittedName>
        <fullName evidence="1">Uncharacterized protein</fullName>
    </submittedName>
</protein>
<comment type="caution">
    <text evidence="1">The sequence shown here is derived from an EMBL/GenBank/DDBJ whole genome shotgun (WGS) entry which is preliminary data.</text>
</comment>
<proteinExistence type="predicted"/>
<name>A0A9P4QTS6_9PLEO</name>
<sequence>MDKRQALKHYPADYTKHRDDLLQSEHNRGLSASDKTVWTVWDTTIKKTEQRHADLRPDLLLAFLARFGGGGVQEELLRLASLGISVTARKVCDGITELPEWLAKALTSNGEWEDFYYRQSRDILVRYSLLQQTRGDWDGVGMHGLVQWRAAKFGEFALWIAGTSPY</sequence>
<keyword evidence="2" id="KW-1185">Reference proteome</keyword>
<dbReference type="OrthoDB" id="5086500at2759"/>
<evidence type="ECO:0000313" key="1">
    <source>
        <dbReference type="EMBL" id="KAF2730806.1"/>
    </source>
</evidence>
<gene>
    <name evidence="1" type="ORF">EJ04DRAFT_526653</name>
</gene>
<accession>A0A9P4QTS6</accession>
<dbReference type="AlphaFoldDB" id="A0A9P4QTS6"/>
<evidence type="ECO:0000313" key="2">
    <source>
        <dbReference type="Proteomes" id="UP000799444"/>
    </source>
</evidence>
<dbReference type="EMBL" id="ML996209">
    <property type="protein sequence ID" value="KAF2730806.1"/>
    <property type="molecule type" value="Genomic_DNA"/>
</dbReference>